<keyword evidence="2" id="KW-1185">Reference proteome</keyword>
<comment type="caution">
    <text evidence="1">The sequence shown here is derived from an EMBL/GenBank/DDBJ whole genome shotgun (WGS) entry which is preliminary data.</text>
</comment>
<sequence length="152" mass="17316">MKFEDLKTIAMPHFSLGVPVKSRSRLCLYSTEAVLKIQTIDRSRGGLQLAESGRLSAGACNYTKEINHFKQMCRAETRPEQIKVDKRVKMNAVEHQPRRPCQSHSRNQRKSSLLALNALSYIDIDGWILHSSERNPLSSHLSLVRHHGHYLG</sequence>
<organism evidence="1 2">
    <name type="scientific">Dallia pectoralis</name>
    <name type="common">Alaska blackfish</name>
    <dbReference type="NCBI Taxonomy" id="75939"/>
    <lineage>
        <taxon>Eukaryota</taxon>
        <taxon>Metazoa</taxon>
        <taxon>Chordata</taxon>
        <taxon>Craniata</taxon>
        <taxon>Vertebrata</taxon>
        <taxon>Euteleostomi</taxon>
        <taxon>Actinopterygii</taxon>
        <taxon>Neopterygii</taxon>
        <taxon>Teleostei</taxon>
        <taxon>Protacanthopterygii</taxon>
        <taxon>Esociformes</taxon>
        <taxon>Umbridae</taxon>
        <taxon>Dallia</taxon>
    </lineage>
</organism>
<reference evidence="1" key="1">
    <citation type="submission" date="2021-05" db="EMBL/GenBank/DDBJ databases">
        <authorList>
            <person name="Pan Q."/>
            <person name="Jouanno E."/>
            <person name="Zahm M."/>
            <person name="Klopp C."/>
            <person name="Cabau C."/>
            <person name="Louis A."/>
            <person name="Berthelot C."/>
            <person name="Parey E."/>
            <person name="Roest Crollius H."/>
            <person name="Montfort J."/>
            <person name="Robinson-Rechavi M."/>
            <person name="Bouchez O."/>
            <person name="Lampietro C."/>
            <person name="Lopez Roques C."/>
            <person name="Donnadieu C."/>
            <person name="Postlethwait J."/>
            <person name="Bobe J."/>
            <person name="Dillon D."/>
            <person name="Chandos A."/>
            <person name="von Hippel F."/>
            <person name="Guiguen Y."/>
        </authorList>
    </citation>
    <scope>NUCLEOTIDE SEQUENCE</scope>
    <source>
        <strain evidence="1">YG-Jan2019</strain>
    </source>
</reference>
<dbReference type="EMBL" id="CM055746">
    <property type="protein sequence ID" value="KAJ7997062.1"/>
    <property type="molecule type" value="Genomic_DNA"/>
</dbReference>
<accession>A0ACC2G0C6</accession>
<evidence type="ECO:0000313" key="1">
    <source>
        <dbReference type="EMBL" id="KAJ7997062.1"/>
    </source>
</evidence>
<dbReference type="Proteomes" id="UP001157502">
    <property type="component" value="Chromosome 19"/>
</dbReference>
<proteinExistence type="predicted"/>
<gene>
    <name evidence="1" type="ORF">DPEC_G00225020</name>
</gene>
<evidence type="ECO:0000313" key="2">
    <source>
        <dbReference type="Proteomes" id="UP001157502"/>
    </source>
</evidence>
<name>A0ACC2G0C6_DALPE</name>
<protein>
    <submittedName>
        <fullName evidence="1">Uncharacterized protein</fullName>
    </submittedName>
</protein>